<dbReference type="Gene3D" id="2.60.40.10">
    <property type="entry name" value="Immunoglobulins"/>
    <property type="match status" value="1"/>
</dbReference>
<dbReference type="SUPFAM" id="SSF50965">
    <property type="entry name" value="Galactose oxidase, central domain"/>
    <property type="match status" value="1"/>
</dbReference>
<dbReference type="EMBL" id="JBHTBS010000003">
    <property type="protein sequence ID" value="MFC7336982.1"/>
    <property type="molecule type" value="Genomic_DNA"/>
</dbReference>
<evidence type="ECO:0008006" key="3">
    <source>
        <dbReference type="Google" id="ProtNLM"/>
    </source>
</evidence>
<dbReference type="PANTHER" id="PTHR31778:SF2">
    <property type="entry name" value="BUD SITE SELECTION PROTEIN RAX2"/>
    <property type="match status" value="1"/>
</dbReference>
<keyword evidence="2" id="KW-1185">Reference proteome</keyword>
<dbReference type="PANTHER" id="PTHR31778">
    <property type="entry name" value="BUD SITE SELECTION PROTEIN RAX2"/>
    <property type="match status" value="1"/>
</dbReference>
<dbReference type="Proteomes" id="UP001596472">
    <property type="component" value="Unassembled WGS sequence"/>
</dbReference>
<protein>
    <recommendedName>
        <fullName evidence="3">Choice-of-anchor D domain-containing protein</fullName>
    </recommendedName>
</protein>
<evidence type="ECO:0000313" key="2">
    <source>
        <dbReference type="Proteomes" id="UP001596472"/>
    </source>
</evidence>
<dbReference type="InterPro" id="IPR011043">
    <property type="entry name" value="Gal_Oxase/kelch_b-propeller"/>
</dbReference>
<dbReference type="RefSeq" id="WP_379710862.1">
    <property type="nucleotide sequence ID" value="NZ_JBHTBS010000003.1"/>
</dbReference>
<sequence length="596" mass="63224">MALSHPLWAAFDDSQWLNFGGDPGFNGNVRAMVFDEDGNLYCAGDFTSVDGLEANRVAMWDGTSWFALGDGINNRVNSLAVADGILYAGGQFTEAGGRSVINIAKWDGTEWSALGTHPNGSVFSLAIQGDDLFVGGSFTMAGGKTVNNIARWDGESWNAIGSGTNGPVNALISNGSTLTAGGDFTLVNGVAVNRIAQWNSTEWSALGSGVNDPVYALTQSGTDIYVGGNFTQAGGLSSGRKVAKWNGTVWSGLGDGVGQDVFAIAVNDEDVFVGMSRSVIQWNGSAWIPLGSGTNGLVRTLAIDRLDLYVGGAFTTAGGHTASYAAHAITAFEPNIAIELPEGTRIENESTVDFGDIAIDSTNGRYVFTIQNYGNVVLTVTTIALTGGDDLDSFELDSGTALSPLVPDEQGNFSVTFLPTEAGEKTVNLELLSSDPDTPAFTLTITGTGADPVDMYFDAADEAGLTEFDTLPDATPYDDGVENVLKYGFNLDLAASDSSTLTPEGSSGLPRYELLENDGEHFFRFEYLRRKGSGLIYTPLKSPDLSSPFTKVLGTETIEDIDRQWERVFIDEPVDLTTQPTCFGRVEVELPITIAP</sequence>
<accession>A0ABW2L3S1</accession>
<name>A0ABW2L3S1_9BACT</name>
<gene>
    <name evidence="1" type="ORF">ACFQY0_07315</name>
</gene>
<comment type="caution">
    <text evidence="1">The sequence shown here is derived from an EMBL/GenBank/DDBJ whole genome shotgun (WGS) entry which is preliminary data.</text>
</comment>
<proteinExistence type="predicted"/>
<organism evidence="1 2">
    <name type="scientific">Haloferula chungangensis</name>
    <dbReference type="NCBI Taxonomy" id="1048331"/>
    <lineage>
        <taxon>Bacteria</taxon>
        <taxon>Pseudomonadati</taxon>
        <taxon>Verrucomicrobiota</taxon>
        <taxon>Verrucomicrobiia</taxon>
        <taxon>Verrucomicrobiales</taxon>
        <taxon>Verrucomicrobiaceae</taxon>
        <taxon>Haloferula</taxon>
    </lineage>
</organism>
<evidence type="ECO:0000313" key="1">
    <source>
        <dbReference type="EMBL" id="MFC7336982.1"/>
    </source>
</evidence>
<dbReference type="InterPro" id="IPR013783">
    <property type="entry name" value="Ig-like_fold"/>
</dbReference>
<reference evidence="2" key="1">
    <citation type="journal article" date="2019" name="Int. J. Syst. Evol. Microbiol.">
        <title>The Global Catalogue of Microorganisms (GCM) 10K type strain sequencing project: providing services to taxonomists for standard genome sequencing and annotation.</title>
        <authorList>
            <consortium name="The Broad Institute Genomics Platform"/>
            <consortium name="The Broad Institute Genome Sequencing Center for Infectious Disease"/>
            <person name="Wu L."/>
            <person name="Ma J."/>
        </authorList>
    </citation>
    <scope>NUCLEOTIDE SEQUENCE [LARGE SCALE GENOMIC DNA]</scope>
    <source>
        <strain evidence="2">CGMCC 4.1467</strain>
    </source>
</reference>